<evidence type="ECO:0000313" key="2">
    <source>
        <dbReference type="EnsemblMetazoa" id="GPPI004338-PA"/>
    </source>
</evidence>
<evidence type="ECO:0000256" key="1">
    <source>
        <dbReference type="SAM" id="Phobius"/>
    </source>
</evidence>
<keyword evidence="1" id="KW-0812">Transmembrane</keyword>
<reference evidence="2" key="2">
    <citation type="submission" date="2020-05" db="UniProtKB">
        <authorList>
            <consortium name="EnsemblMetazoa"/>
        </authorList>
    </citation>
    <scope>IDENTIFICATION</scope>
    <source>
        <strain evidence="2">IAEA</strain>
    </source>
</reference>
<evidence type="ECO:0000313" key="3">
    <source>
        <dbReference type="Proteomes" id="UP000092460"/>
    </source>
</evidence>
<dbReference type="Proteomes" id="UP000092460">
    <property type="component" value="Unassembled WGS sequence"/>
</dbReference>
<keyword evidence="1" id="KW-0472">Membrane</keyword>
<reference evidence="3" key="1">
    <citation type="submission" date="2015-01" db="EMBL/GenBank/DDBJ databases">
        <authorList>
            <person name="Aksoy S."/>
            <person name="Warren W."/>
            <person name="Wilson R.K."/>
        </authorList>
    </citation>
    <scope>NUCLEOTIDE SEQUENCE [LARGE SCALE GENOMIC DNA]</scope>
    <source>
        <strain evidence="3">IAEA</strain>
    </source>
</reference>
<dbReference type="AlphaFoldDB" id="A0A1B0APZ1"/>
<keyword evidence="3" id="KW-1185">Reference proteome</keyword>
<proteinExistence type="predicted"/>
<dbReference type="EMBL" id="JXJN01001618">
    <property type="status" value="NOT_ANNOTATED_CDS"/>
    <property type="molecule type" value="Genomic_DNA"/>
</dbReference>
<protein>
    <submittedName>
        <fullName evidence="2">Uncharacterized protein</fullName>
    </submittedName>
</protein>
<sequence>MNSEVTRYSKFCIPDKMNCEFRLSACDCTIDDCSHFDVVKPNHKDMKFMTYMLVYLPYDDSCFILFLNVFLIFALWFSLQWYQNQEMAIKHVRCRGHKY</sequence>
<dbReference type="EnsemblMetazoa" id="GPPI004338-RA">
    <property type="protein sequence ID" value="GPPI004338-PA"/>
    <property type="gene ID" value="GPPI004338"/>
</dbReference>
<name>A0A1B0APZ1_9MUSC</name>
<feature type="transmembrane region" description="Helical" evidence="1">
    <location>
        <begin position="63"/>
        <end position="82"/>
    </location>
</feature>
<accession>A0A1B0APZ1</accession>
<organism evidence="2 3">
    <name type="scientific">Glossina palpalis gambiensis</name>
    <dbReference type="NCBI Taxonomy" id="67801"/>
    <lineage>
        <taxon>Eukaryota</taxon>
        <taxon>Metazoa</taxon>
        <taxon>Ecdysozoa</taxon>
        <taxon>Arthropoda</taxon>
        <taxon>Hexapoda</taxon>
        <taxon>Insecta</taxon>
        <taxon>Pterygota</taxon>
        <taxon>Neoptera</taxon>
        <taxon>Endopterygota</taxon>
        <taxon>Diptera</taxon>
        <taxon>Brachycera</taxon>
        <taxon>Muscomorpha</taxon>
        <taxon>Hippoboscoidea</taxon>
        <taxon>Glossinidae</taxon>
        <taxon>Glossina</taxon>
    </lineage>
</organism>
<dbReference type="VEuPathDB" id="VectorBase:GPPI004338"/>
<keyword evidence="1" id="KW-1133">Transmembrane helix</keyword>